<dbReference type="STRING" id="1141098.A0A1Y2DPS7"/>
<dbReference type="GO" id="GO:0035361">
    <property type="term" value="C:Cul8-RING ubiquitin ligase complex"/>
    <property type="evidence" value="ECO:0007669"/>
    <property type="project" value="TreeGrafter"/>
</dbReference>
<feature type="domain" description="BRCT" evidence="2">
    <location>
        <begin position="105"/>
        <end position="195"/>
    </location>
</feature>
<dbReference type="EMBL" id="MCFJ01000010">
    <property type="protein sequence ID" value="ORY61292.1"/>
    <property type="molecule type" value="Genomic_DNA"/>
</dbReference>
<dbReference type="PANTHER" id="PTHR47667">
    <property type="entry name" value="REGULATOR OF TY1 TRANSPOSITION PROTEIN 107"/>
    <property type="match status" value="1"/>
</dbReference>
<keyword evidence="4" id="KW-1185">Reference proteome</keyword>
<feature type="region of interest" description="Disordered" evidence="1">
    <location>
        <begin position="606"/>
        <end position="632"/>
    </location>
</feature>
<accession>A0A1Y2DPS7</accession>
<dbReference type="CDD" id="cd18437">
    <property type="entry name" value="BRCT_BRC1_like_rpt3"/>
    <property type="match status" value="1"/>
</dbReference>
<dbReference type="GO" id="GO:0005634">
    <property type="term" value="C:nucleus"/>
    <property type="evidence" value="ECO:0007669"/>
    <property type="project" value="TreeGrafter"/>
</dbReference>
<evidence type="ECO:0000256" key="1">
    <source>
        <dbReference type="SAM" id="MobiDB-lite"/>
    </source>
</evidence>
<dbReference type="GO" id="GO:1990683">
    <property type="term" value="P:DNA double-strand break attachment to nuclear envelope"/>
    <property type="evidence" value="ECO:0007669"/>
    <property type="project" value="TreeGrafter"/>
</dbReference>
<dbReference type="Proteomes" id="UP000193689">
    <property type="component" value="Unassembled WGS sequence"/>
</dbReference>
<evidence type="ECO:0000313" key="4">
    <source>
        <dbReference type="Proteomes" id="UP000193689"/>
    </source>
</evidence>
<dbReference type="SMART" id="SM00292">
    <property type="entry name" value="BRCT"/>
    <property type="match status" value="6"/>
</dbReference>
<reference evidence="3 4" key="1">
    <citation type="submission" date="2016-07" db="EMBL/GenBank/DDBJ databases">
        <title>Pervasive Adenine N6-methylation of Active Genes in Fungi.</title>
        <authorList>
            <consortium name="DOE Joint Genome Institute"/>
            <person name="Mondo S.J."/>
            <person name="Dannebaum R.O."/>
            <person name="Kuo R.C."/>
            <person name="Labutti K."/>
            <person name="Haridas S."/>
            <person name="Kuo A."/>
            <person name="Salamov A."/>
            <person name="Ahrendt S.R."/>
            <person name="Lipzen A."/>
            <person name="Sullivan W."/>
            <person name="Andreopoulos W.B."/>
            <person name="Clum A."/>
            <person name="Lindquist E."/>
            <person name="Daum C."/>
            <person name="Ramamoorthy G.K."/>
            <person name="Gryganskyi A."/>
            <person name="Culley D."/>
            <person name="Magnuson J.K."/>
            <person name="James T.Y."/>
            <person name="O'Malley M.A."/>
            <person name="Stajich J.E."/>
            <person name="Spatafora J.W."/>
            <person name="Visel A."/>
            <person name="Grigoriev I.V."/>
        </authorList>
    </citation>
    <scope>NUCLEOTIDE SEQUENCE [LARGE SCALE GENOMIC DNA]</scope>
    <source>
        <strain evidence="3 4">CBS 129021</strain>
    </source>
</reference>
<feature type="region of interest" description="Disordered" evidence="1">
    <location>
        <begin position="544"/>
        <end position="564"/>
    </location>
</feature>
<dbReference type="AlphaFoldDB" id="A0A1Y2DPS7"/>
<evidence type="ECO:0000259" key="2">
    <source>
        <dbReference type="PROSITE" id="PS50172"/>
    </source>
</evidence>
<dbReference type="PROSITE" id="PS50172">
    <property type="entry name" value="BRCT"/>
    <property type="match status" value="5"/>
</dbReference>
<dbReference type="CDD" id="cd17743">
    <property type="entry name" value="BRCT_BRC1_like_rpt5"/>
    <property type="match status" value="1"/>
</dbReference>
<sequence>MADPDGSAGRLFSSCVFTFFPSKELSQSLISELSQSVVKYGGSVIQPKRDDSLVLNAVTHIISNTIDFPEYNEASAMMIPVVKSDWIAASLAKNKQVQIRPYSPDPRMIFSDVVLSCADIPSRDKDAIIGATMAMGGVDSENITRLVTHICALSMDHPKCQTVIEKKLKCKIVLPHWFDDCFKLGKRIDEGPYLLPDPEILRARPEDDIAVPTSQHLQGATSACPDYLPPPGNGSVAGRPKLNVFRGRKIMLCGDLSISDRLKGIVQGLILENGGDMTDEVDECDWFICQYREGSQYVHASHERKVVGNLSWLYHLIVHDEWTSPMRRLLHYPTPKNGIPGFKDLRITVSNYGGEARIYLENLINASGATYTKTMKADNTHLITARDNSEKCEAARDWNIDMINHLWIEESYAKCELLSISTSKYTHFPPRTNLGEVIGQTFLDETKLKELYFPGGPKQPAPAAAAAAKRKRKILDVTQENLSSDDPAEEVAISRQARKEFDVMKDNDADYAEKTTEDFGVSAAKRRAGQLTTPARARHIRVGKENETPSTVSSTGRSAKSSALRRLSDLKSDIQLYEKEKKRIPKDGGPWGGKRAADLIDREHLNRRSVSSPASAREDDDGAAIMSKRPAKKARPAVKEVEMRVILTGFKRWVNDKHKEDADRKKLRGLGVAVVTDGQPCDYLVAPQMVRTVKFLRNLSKGAVVLSSTWIEKCLDEGEVPPPEDYLLVDKENEKKFGLKLQTSVNRAAKNGGKLLWNIPIYCTASIKNGTDSYKAIAEANGAIFLVYAARSGTTIKPTNPEEDEVGPEPVYLLSTASPEEKKLWKRFEDMARQGNMEPRVVASDWLLDVVMKQELSFDEKYLVTNFFG</sequence>
<dbReference type="CDD" id="cd18438">
    <property type="entry name" value="BRCT_BRC1_like_rpt4"/>
    <property type="match status" value="1"/>
</dbReference>
<proteinExistence type="predicted"/>
<name>A0A1Y2DPS7_9PEZI</name>
<gene>
    <name evidence="3" type="ORF">BCR38DRAFT_348498</name>
</gene>
<dbReference type="CDD" id="cd18439">
    <property type="entry name" value="BRCT_BRC1_like_rpt6"/>
    <property type="match status" value="1"/>
</dbReference>
<dbReference type="InterPro" id="IPR001357">
    <property type="entry name" value="BRCT_dom"/>
</dbReference>
<dbReference type="GeneID" id="63772639"/>
<comment type="caution">
    <text evidence="3">The sequence shown here is derived from an EMBL/GenBank/DDBJ whole genome shotgun (WGS) entry which is preliminary data.</text>
</comment>
<organism evidence="3 4">
    <name type="scientific">Pseudomassariella vexata</name>
    <dbReference type="NCBI Taxonomy" id="1141098"/>
    <lineage>
        <taxon>Eukaryota</taxon>
        <taxon>Fungi</taxon>
        <taxon>Dikarya</taxon>
        <taxon>Ascomycota</taxon>
        <taxon>Pezizomycotina</taxon>
        <taxon>Sordariomycetes</taxon>
        <taxon>Xylariomycetidae</taxon>
        <taxon>Amphisphaeriales</taxon>
        <taxon>Pseudomassariaceae</taxon>
        <taxon>Pseudomassariella</taxon>
    </lineage>
</organism>
<dbReference type="RefSeq" id="XP_040713369.1">
    <property type="nucleotide sequence ID" value="XM_040856427.1"/>
</dbReference>
<dbReference type="Pfam" id="PF00533">
    <property type="entry name" value="BRCT"/>
    <property type="match status" value="1"/>
</dbReference>
<feature type="domain" description="BRCT" evidence="2">
    <location>
        <begin position="812"/>
        <end position="864"/>
    </location>
</feature>
<feature type="domain" description="BRCT" evidence="2">
    <location>
        <begin position="7"/>
        <end position="104"/>
    </location>
</feature>
<dbReference type="Gene3D" id="3.40.50.10190">
    <property type="entry name" value="BRCT domain"/>
    <property type="match status" value="5"/>
</dbReference>
<dbReference type="OrthoDB" id="342264at2759"/>
<evidence type="ECO:0000313" key="3">
    <source>
        <dbReference type="EMBL" id="ORY61292.1"/>
    </source>
</evidence>
<dbReference type="PANTHER" id="PTHR47667:SF1">
    <property type="entry name" value="REGULATOR OF TY1 TRANSPOSITION PROTEIN 107"/>
    <property type="match status" value="1"/>
</dbReference>
<dbReference type="Pfam" id="PF16770">
    <property type="entry name" value="RTT107_BRCT_5"/>
    <property type="match status" value="1"/>
</dbReference>
<protein>
    <recommendedName>
        <fullName evidence="2">BRCT domain-containing protein</fullName>
    </recommendedName>
</protein>
<dbReference type="FunFam" id="3.40.50.10190:FF:000066">
    <property type="entry name" value="BRCT domain protein (Eurofung)"/>
    <property type="match status" value="1"/>
</dbReference>
<dbReference type="GO" id="GO:0006302">
    <property type="term" value="P:double-strand break repair"/>
    <property type="evidence" value="ECO:0007669"/>
    <property type="project" value="TreeGrafter"/>
</dbReference>
<dbReference type="FunFam" id="3.40.50.10190:FF:000048">
    <property type="entry name" value="DNA repair protein Rtt107"/>
    <property type="match status" value="1"/>
</dbReference>
<feature type="domain" description="BRCT" evidence="2">
    <location>
        <begin position="342"/>
        <end position="425"/>
    </location>
</feature>
<dbReference type="Pfam" id="PF12738">
    <property type="entry name" value="PTCB-BRCT"/>
    <property type="match status" value="1"/>
</dbReference>
<dbReference type="InParanoid" id="A0A1Y2DPS7"/>
<dbReference type="InterPro" id="IPR036420">
    <property type="entry name" value="BRCT_dom_sf"/>
</dbReference>
<dbReference type="InterPro" id="IPR053036">
    <property type="entry name" value="CellCycle_DNARepair_Reg"/>
</dbReference>
<feature type="domain" description="BRCT" evidence="2">
    <location>
        <begin position="643"/>
        <end position="728"/>
    </location>
</feature>
<dbReference type="SUPFAM" id="SSF52113">
    <property type="entry name" value="BRCT domain"/>
    <property type="match status" value="5"/>
</dbReference>
<dbReference type="CDD" id="cd18436">
    <property type="entry name" value="BRCT_BRC1_like_rpt2"/>
    <property type="match status" value="1"/>
</dbReference>